<accession>X1U412</accession>
<dbReference type="InterPro" id="IPR041657">
    <property type="entry name" value="HTH_17"/>
</dbReference>
<feature type="domain" description="Helix-turn-helix" evidence="1">
    <location>
        <begin position="6"/>
        <end position="55"/>
    </location>
</feature>
<dbReference type="InterPro" id="IPR010093">
    <property type="entry name" value="SinI_DNA-bd"/>
</dbReference>
<proteinExistence type="predicted"/>
<dbReference type="AlphaFoldDB" id="X1U412"/>
<comment type="caution">
    <text evidence="2">The sequence shown here is derived from an EMBL/GenBank/DDBJ whole genome shotgun (WGS) entry which is preliminary data.</text>
</comment>
<evidence type="ECO:0000259" key="1">
    <source>
        <dbReference type="Pfam" id="PF12728"/>
    </source>
</evidence>
<gene>
    <name evidence="2" type="ORF">S12H4_43999</name>
</gene>
<sequence length="60" mass="7241">MEGKTMLTITEVAKRLGCHYMTIYYWVKQGKLPAVQFDKIYRIDEEELKKFLEDRKVVKK</sequence>
<dbReference type="SUPFAM" id="SSF46955">
    <property type="entry name" value="Putative DNA-binding domain"/>
    <property type="match status" value="1"/>
</dbReference>
<dbReference type="EMBL" id="BARW01027065">
    <property type="protein sequence ID" value="GAJ12318.1"/>
    <property type="molecule type" value="Genomic_DNA"/>
</dbReference>
<dbReference type="InterPro" id="IPR009061">
    <property type="entry name" value="DNA-bd_dom_put_sf"/>
</dbReference>
<dbReference type="NCBIfam" id="TIGR01764">
    <property type="entry name" value="excise"/>
    <property type="match status" value="1"/>
</dbReference>
<name>X1U412_9ZZZZ</name>
<dbReference type="GO" id="GO:0003677">
    <property type="term" value="F:DNA binding"/>
    <property type="evidence" value="ECO:0007669"/>
    <property type="project" value="InterPro"/>
</dbReference>
<dbReference type="Pfam" id="PF12728">
    <property type="entry name" value="HTH_17"/>
    <property type="match status" value="1"/>
</dbReference>
<evidence type="ECO:0000313" key="2">
    <source>
        <dbReference type="EMBL" id="GAJ12318.1"/>
    </source>
</evidence>
<dbReference type="Gene3D" id="1.10.1660.10">
    <property type="match status" value="1"/>
</dbReference>
<organism evidence="2">
    <name type="scientific">marine sediment metagenome</name>
    <dbReference type="NCBI Taxonomy" id="412755"/>
    <lineage>
        <taxon>unclassified sequences</taxon>
        <taxon>metagenomes</taxon>
        <taxon>ecological metagenomes</taxon>
    </lineage>
</organism>
<protein>
    <recommendedName>
        <fullName evidence="1">Helix-turn-helix domain-containing protein</fullName>
    </recommendedName>
</protein>
<reference evidence="2" key="1">
    <citation type="journal article" date="2014" name="Front. Microbiol.">
        <title>High frequency of phylogenetically diverse reductive dehalogenase-homologous genes in deep subseafloor sedimentary metagenomes.</title>
        <authorList>
            <person name="Kawai M."/>
            <person name="Futagami T."/>
            <person name="Toyoda A."/>
            <person name="Takaki Y."/>
            <person name="Nishi S."/>
            <person name="Hori S."/>
            <person name="Arai W."/>
            <person name="Tsubouchi T."/>
            <person name="Morono Y."/>
            <person name="Uchiyama I."/>
            <person name="Ito T."/>
            <person name="Fujiyama A."/>
            <person name="Inagaki F."/>
            <person name="Takami H."/>
        </authorList>
    </citation>
    <scope>NUCLEOTIDE SEQUENCE</scope>
    <source>
        <strain evidence="2">Expedition CK06-06</strain>
    </source>
</reference>